<organism evidence="1 2">
    <name type="scientific">Gossypium harknessii</name>
    <dbReference type="NCBI Taxonomy" id="34285"/>
    <lineage>
        <taxon>Eukaryota</taxon>
        <taxon>Viridiplantae</taxon>
        <taxon>Streptophyta</taxon>
        <taxon>Embryophyta</taxon>
        <taxon>Tracheophyta</taxon>
        <taxon>Spermatophyta</taxon>
        <taxon>Magnoliopsida</taxon>
        <taxon>eudicotyledons</taxon>
        <taxon>Gunneridae</taxon>
        <taxon>Pentapetalae</taxon>
        <taxon>rosids</taxon>
        <taxon>malvids</taxon>
        <taxon>Malvales</taxon>
        <taxon>Malvaceae</taxon>
        <taxon>Malvoideae</taxon>
        <taxon>Gossypium</taxon>
    </lineage>
</organism>
<reference evidence="1 2" key="1">
    <citation type="journal article" date="2019" name="Genome Biol. Evol.">
        <title>Insights into the evolution of the New World diploid cottons (Gossypium, subgenus Houzingenia) based on genome sequencing.</title>
        <authorList>
            <person name="Grover C.E."/>
            <person name="Arick M.A. 2nd"/>
            <person name="Thrash A."/>
            <person name="Conover J.L."/>
            <person name="Sanders W.S."/>
            <person name="Peterson D.G."/>
            <person name="Frelichowski J.E."/>
            <person name="Scheffler J.A."/>
            <person name="Scheffler B.E."/>
            <person name="Wendel J.F."/>
        </authorList>
    </citation>
    <scope>NUCLEOTIDE SEQUENCE [LARGE SCALE GENOMIC DNA]</scope>
    <source>
        <strain evidence="1">0</strain>
        <tissue evidence="1">Leaf</tissue>
    </source>
</reference>
<comment type="caution">
    <text evidence="1">The sequence shown here is derived from an EMBL/GenBank/DDBJ whole genome shotgun (WGS) entry which is preliminary data.</text>
</comment>
<protein>
    <submittedName>
        <fullName evidence="1">Uncharacterized protein</fullName>
    </submittedName>
</protein>
<evidence type="ECO:0000313" key="1">
    <source>
        <dbReference type="EMBL" id="MBA0818477.1"/>
    </source>
</evidence>
<dbReference type="Proteomes" id="UP000593560">
    <property type="component" value="Unassembled WGS sequence"/>
</dbReference>
<dbReference type="OrthoDB" id="989156at2759"/>
<proteinExistence type="predicted"/>
<sequence>MTKLSSYSTKSMVIRLIYSMSKYISTYFELLPNIGIPPIVALLLEK</sequence>
<name>A0A7J9I8R5_9ROSI</name>
<dbReference type="EMBL" id="JABFAD010301615">
    <property type="protein sequence ID" value="MBA0818477.1"/>
    <property type="molecule type" value="Genomic_DNA"/>
</dbReference>
<gene>
    <name evidence="1" type="ORF">Gohar_021817</name>
</gene>
<dbReference type="AlphaFoldDB" id="A0A7J9I8R5"/>
<accession>A0A7J9I8R5</accession>
<keyword evidence="2" id="KW-1185">Reference proteome</keyword>
<evidence type="ECO:0000313" key="2">
    <source>
        <dbReference type="Proteomes" id="UP000593560"/>
    </source>
</evidence>